<proteinExistence type="predicted"/>
<feature type="region of interest" description="Disordered" evidence="1">
    <location>
        <begin position="1"/>
        <end position="134"/>
    </location>
</feature>
<feature type="compositionally biased region" description="Basic and acidic residues" evidence="1">
    <location>
        <begin position="283"/>
        <end position="297"/>
    </location>
</feature>
<evidence type="ECO:0000313" key="4">
    <source>
        <dbReference type="Proteomes" id="UP001175000"/>
    </source>
</evidence>
<name>A0AA39X3I6_9PEZI</name>
<reference evidence="3" key="1">
    <citation type="submission" date="2023-06" db="EMBL/GenBank/DDBJ databases">
        <title>Genome-scale phylogeny and comparative genomics of the fungal order Sordariales.</title>
        <authorList>
            <consortium name="Lawrence Berkeley National Laboratory"/>
            <person name="Hensen N."/>
            <person name="Bonometti L."/>
            <person name="Westerberg I."/>
            <person name="Brannstrom I.O."/>
            <person name="Guillou S."/>
            <person name="Cros-Aarteil S."/>
            <person name="Calhoun S."/>
            <person name="Haridas S."/>
            <person name="Kuo A."/>
            <person name="Mondo S."/>
            <person name="Pangilinan J."/>
            <person name="Riley R."/>
            <person name="Labutti K."/>
            <person name="Andreopoulos B."/>
            <person name="Lipzen A."/>
            <person name="Chen C."/>
            <person name="Yanf M."/>
            <person name="Daum C."/>
            <person name="Ng V."/>
            <person name="Clum A."/>
            <person name="Steindorff A."/>
            <person name="Ohm R."/>
            <person name="Martin F."/>
            <person name="Silar P."/>
            <person name="Natvig D."/>
            <person name="Lalanne C."/>
            <person name="Gautier V."/>
            <person name="Ament-Velasquez S.L."/>
            <person name="Kruys A."/>
            <person name="Hutchinson M.I."/>
            <person name="Powell A.J."/>
            <person name="Barry K."/>
            <person name="Miller A.N."/>
            <person name="Grigoriev I.V."/>
            <person name="Debuchy R."/>
            <person name="Gladieux P."/>
            <person name="Thoren M.H."/>
            <person name="Johannesson H."/>
        </authorList>
    </citation>
    <scope>NUCLEOTIDE SEQUENCE</scope>
    <source>
        <strain evidence="3">CBS 606.72</strain>
    </source>
</reference>
<feature type="compositionally biased region" description="Basic residues" evidence="1">
    <location>
        <begin position="360"/>
        <end position="373"/>
    </location>
</feature>
<dbReference type="Proteomes" id="UP001175000">
    <property type="component" value="Unassembled WGS sequence"/>
</dbReference>
<evidence type="ECO:0000259" key="2">
    <source>
        <dbReference type="Pfam" id="PF13919"/>
    </source>
</evidence>
<dbReference type="InterPro" id="IPR028020">
    <property type="entry name" value="ASX_DEUBAD_dom"/>
</dbReference>
<gene>
    <name evidence="3" type="ORF">B0T14DRAFT_492928</name>
</gene>
<dbReference type="Pfam" id="PF13919">
    <property type="entry name" value="ASXH"/>
    <property type="match status" value="1"/>
</dbReference>
<organism evidence="3 4">
    <name type="scientific">Immersiella caudata</name>
    <dbReference type="NCBI Taxonomy" id="314043"/>
    <lineage>
        <taxon>Eukaryota</taxon>
        <taxon>Fungi</taxon>
        <taxon>Dikarya</taxon>
        <taxon>Ascomycota</taxon>
        <taxon>Pezizomycotina</taxon>
        <taxon>Sordariomycetes</taxon>
        <taxon>Sordariomycetidae</taxon>
        <taxon>Sordariales</taxon>
        <taxon>Lasiosphaeriaceae</taxon>
        <taxon>Immersiella</taxon>
    </lineage>
</organism>
<feature type="region of interest" description="Disordered" evidence="1">
    <location>
        <begin position="237"/>
        <end position="403"/>
    </location>
</feature>
<feature type="domain" description="ASX DEUBAD" evidence="2">
    <location>
        <begin position="110"/>
        <end position="241"/>
    </location>
</feature>
<dbReference type="EMBL" id="JAULSU010000002">
    <property type="protein sequence ID" value="KAK0626642.1"/>
    <property type="molecule type" value="Genomic_DNA"/>
</dbReference>
<comment type="caution">
    <text evidence="3">The sequence shown here is derived from an EMBL/GenBank/DDBJ whole genome shotgun (WGS) entry which is preliminary data.</text>
</comment>
<evidence type="ECO:0000256" key="1">
    <source>
        <dbReference type="SAM" id="MobiDB-lite"/>
    </source>
</evidence>
<accession>A0AA39X3I6</accession>
<sequence>MYEAASSSSLSSPPTTNNEGGSSQDVSVTGSPADLEWPQLRGGRKAKAKAAPKNQITESTSQKADRGEVDEVEQENEPAPPKRNSKRKASDPGEGSSAASVPRKRASLGRTAKSKKWDAPHVLTNKSSPLGKTRDRNDLLNMLLLPEAWDILTEEEKAEILALFPDKRSILNPGTSQARPDVQVLKSNTGFRADCVSYATGIANGRHEEQWLREAWDAHTKHSRGEYGPQAAKTFKRSWGEDMPERTYPGTGSSSASKRPRLRGGEVTGSTVKKRSISSEPPVKLEKEDSAYSHEYNRTWVKRATSSPAAERQGRIDSSDATLNTHPPLNKPAPLGQPPSEDFVPRAGRTSGRPPERPGVRRKKESTRVKKLARTPGTDRPERSATTSDEYEDEDEDEYVDGNDVARMAILVHSSPDAGIRESAEVDKDT</sequence>
<evidence type="ECO:0000313" key="3">
    <source>
        <dbReference type="EMBL" id="KAK0626642.1"/>
    </source>
</evidence>
<dbReference type="AlphaFoldDB" id="A0AA39X3I6"/>
<feature type="compositionally biased region" description="Acidic residues" evidence="1">
    <location>
        <begin position="389"/>
        <end position="401"/>
    </location>
</feature>
<keyword evidence="4" id="KW-1185">Reference proteome</keyword>
<protein>
    <submittedName>
        <fullName evidence="3">Asx homology domain-containing protein</fullName>
    </submittedName>
</protein>
<feature type="compositionally biased region" description="Polar residues" evidence="1">
    <location>
        <begin position="13"/>
        <end position="30"/>
    </location>
</feature>
<feature type="compositionally biased region" description="Low complexity" evidence="1">
    <location>
        <begin position="1"/>
        <end position="12"/>
    </location>
</feature>